<dbReference type="GO" id="GO:0005886">
    <property type="term" value="C:plasma membrane"/>
    <property type="evidence" value="ECO:0007669"/>
    <property type="project" value="UniProtKB-SubCell"/>
</dbReference>
<gene>
    <name evidence="10" type="ORF">GHK62_14165</name>
    <name evidence="11" type="ORF">GHK62_31375</name>
</gene>
<dbReference type="PANTHER" id="PTHR21716:SF53">
    <property type="entry name" value="PERMEASE PERM-RELATED"/>
    <property type="match status" value="1"/>
</dbReference>
<organism evidence="11 12">
    <name type="scientific">Sinorhizobium terangae</name>
    <dbReference type="NCBI Taxonomy" id="110322"/>
    <lineage>
        <taxon>Bacteria</taxon>
        <taxon>Pseudomonadati</taxon>
        <taxon>Pseudomonadota</taxon>
        <taxon>Alphaproteobacteria</taxon>
        <taxon>Hyphomicrobiales</taxon>
        <taxon>Rhizobiaceae</taxon>
        <taxon>Sinorhizobium/Ensifer group</taxon>
        <taxon>Sinorhizobium</taxon>
    </lineage>
</organism>
<dbReference type="OrthoDB" id="9799225at2"/>
<comment type="caution">
    <text evidence="11">The sequence shown here is derived from an EMBL/GenBank/DDBJ whole genome shotgun (WGS) entry which is preliminary data.</text>
</comment>
<keyword evidence="4" id="KW-1003">Cell membrane</keyword>
<evidence type="ECO:0000256" key="4">
    <source>
        <dbReference type="ARBA" id="ARBA00022475"/>
    </source>
</evidence>
<dbReference type="AlphaFoldDB" id="A0A6N7LPL8"/>
<accession>A0A6N7LPL8</accession>
<dbReference type="Pfam" id="PF01594">
    <property type="entry name" value="AI-2E_transport"/>
    <property type="match status" value="1"/>
</dbReference>
<comment type="subcellular location">
    <subcellularLocation>
        <location evidence="1">Cell membrane</location>
        <topology evidence="1">Multi-pass membrane protein</topology>
    </subcellularLocation>
</comment>
<dbReference type="RefSeq" id="WP_153439805.1">
    <property type="nucleotide sequence ID" value="NZ_JACIGA010000006.1"/>
</dbReference>
<dbReference type="PANTHER" id="PTHR21716">
    <property type="entry name" value="TRANSMEMBRANE PROTEIN"/>
    <property type="match status" value="1"/>
</dbReference>
<feature type="compositionally biased region" description="Acidic residues" evidence="8">
    <location>
        <begin position="462"/>
        <end position="483"/>
    </location>
</feature>
<evidence type="ECO:0000313" key="12">
    <source>
        <dbReference type="Proteomes" id="UP000439983"/>
    </source>
</evidence>
<evidence type="ECO:0000256" key="5">
    <source>
        <dbReference type="ARBA" id="ARBA00022692"/>
    </source>
</evidence>
<dbReference type="EMBL" id="WITC01000129">
    <property type="protein sequence ID" value="MQX19068.1"/>
    <property type="molecule type" value="Genomic_DNA"/>
</dbReference>
<sequence length="650" mass="70863">MSEESSRDYGSGSIATAQPSKFPTLAAMAAAVAVLYFARAVFLPLAVAILLTFALAPVVANLRKVGLPRMPAVIVSVAAAFLSLSIFSAVVAMQVSEVARNLPTYQSNIVEKIRALKEAESENSVIDRLGRLVERIGTELSRSEPQAQPSSGAQPPKPLLVEIFSPQRPIEMLRSIVNPLVGPLATTGLIIIVVIFMLLEREDLRDRFIRLVGYGDLHRTTQALQDAGSRVGRYLLMQLVVNITYGIPLAAGLWVLGIPNAVLWGMLAIVLRFVPYIGPIIAALVPLFLAFSVAPGWSVLLWTAALFVLLEVLSNNVVEPWLYGSRTGLSPLAIIVAAIFWAWLWGPVGLVLSTPLTVCLVVLGRHVPQFEFFEILFGNEPVLDPKERLYQRLLAGDPDEATDNAEEMLEEKYLVEFYDSVAIPALLLAERDRARKAMTDAQLEQVAESGHVLVANLQEIASEEEEEEEDDNADGPDEEDEAGGFELPDGDGKSVLCIGGRGDLDDVAASMLSQVVTIQGAEAALASYRDLKVGNIRALALEGRTTVIIGFLNQDSGKHAKFIVRRLKRLTPTARIGIVFWREDREGASHAKAQLIEELQADFVAFSIVDAARESLSEGEARPLKAARMRIVHRSTTRRAGTQRKEKAPA</sequence>
<feature type="transmembrane region" description="Helical" evidence="9">
    <location>
        <begin position="72"/>
        <end position="95"/>
    </location>
</feature>
<feature type="transmembrane region" description="Helical" evidence="9">
    <location>
        <begin position="262"/>
        <end position="289"/>
    </location>
</feature>
<proteinExistence type="inferred from homology"/>
<evidence type="ECO:0000256" key="6">
    <source>
        <dbReference type="ARBA" id="ARBA00022989"/>
    </source>
</evidence>
<evidence type="ECO:0000256" key="7">
    <source>
        <dbReference type="ARBA" id="ARBA00023136"/>
    </source>
</evidence>
<dbReference type="EMBL" id="WITC01000057">
    <property type="protein sequence ID" value="MQX15860.1"/>
    <property type="molecule type" value="Genomic_DNA"/>
</dbReference>
<keyword evidence="6 9" id="KW-1133">Transmembrane helix</keyword>
<dbReference type="InterPro" id="IPR002549">
    <property type="entry name" value="AI-2E-like"/>
</dbReference>
<feature type="transmembrane region" description="Helical" evidence="9">
    <location>
        <begin position="234"/>
        <end position="256"/>
    </location>
</feature>
<evidence type="ECO:0000313" key="11">
    <source>
        <dbReference type="EMBL" id="MQX19068.1"/>
    </source>
</evidence>
<feature type="transmembrane region" description="Helical" evidence="9">
    <location>
        <begin position="27"/>
        <end position="60"/>
    </location>
</feature>
<reference evidence="11 12" key="1">
    <citation type="journal article" date="2013" name="Genome Biol.">
        <title>Comparative genomics of the core and accessory genomes of 48 Sinorhizobium strains comprising five genospecies.</title>
        <authorList>
            <person name="Sugawara M."/>
            <person name="Epstein B."/>
            <person name="Badgley B.D."/>
            <person name="Unno T."/>
            <person name="Xu L."/>
            <person name="Reese J."/>
            <person name="Gyaneshwar P."/>
            <person name="Denny R."/>
            <person name="Mudge J."/>
            <person name="Bharti A.K."/>
            <person name="Farmer A.D."/>
            <person name="May G.D."/>
            <person name="Woodward J.E."/>
            <person name="Medigue C."/>
            <person name="Vallenet D."/>
            <person name="Lajus A."/>
            <person name="Rouy Z."/>
            <person name="Martinez-Vaz B."/>
            <person name="Tiffin P."/>
            <person name="Young N.D."/>
            <person name="Sadowsky M.J."/>
        </authorList>
    </citation>
    <scope>NUCLEOTIDE SEQUENCE [LARGE SCALE GENOMIC DNA]</scope>
    <source>
        <strain evidence="11 12">USDA4894</strain>
    </source>
</reference>
<feature type="transmembrane region" description="Helical" evidence="9">
    <location>
        <begin position="333"/>
        <end position="363"/>
    </location>
</feature>
<evidence type="ECO:0000256" key="1">
    <source>
        <dbReference type="ARBA" id="ARBA00004651"/>
    </source>
</evidence>
<dbReference type="Proteomes" id="UP000439983">
    <property type="component" value="Unassembled WGS sequence"/>
</dbReference>
<evidence type="ECO:0000256" key="2">
    <source>
        <dbReference type="ARBA" id="ARBA00009773"/>
    </source>
</evidence>
<comment type="similarity">
    <text evidence="2">Belongs to the autoinducer-2 exporter (AI-2E) (TC 2.A.86) family.</text>
</comment>
<feature type="transmembrane region" description="Helical" evidence="9">
    <location>
        <begin position="180"/>
        <end position="199"/>
    </location>
</feature>
<keyword evidence="3" id="KW-0813">Transport</keyword>
<keyword evidence="12" id="KW-1185">Reference proteome</keyword>
<protein>
    <submittedName>
        <fullName evidence="11">AI-2E family transporter</fullName>
    </submittedName>
</protein>
<evidence type="ECO:0000256" key="3">
    <source>
        <dbReference type="ARBA" id="ARBA00022448"/>
    </source>
</evidence>
<evidence type="ECO:0000256" key="9">
    <source>
        <dbReference type="SAM" id="Phobius"/>
    </source>
</evidence>
<keyword evidence="5 9" id="KW-0812">Transmembrane</keyword>
<feature type="region of interest" description="Disordered" evidence="8">
    <location>
        <begin position="462"/>
        <end position="492"/>
    </location>
</feature>
<evidence type="ECO:0000313" key="10">
    <source>
        <dbReference type="EMBL" id="MQX15860.1"/>
    </source>
</evidence>
<name>A0A6N7LPL8_SINTE</name>
<keyword evidence="7 9" id="KW-0472">Membrane</keyword>
<evidence type="ECO:0000256" key="8">
    <source>
        <dbReference type="SAM" id="MobiDB-lite"/>
    </source>
</evidence>
<feature type="transmembrane region" description="Helical" evidence="9">
    <location>
        <begin position="296"/>
        <end position="313"/>
    </location>
</feature>